<feature type="region of interest" description="Disordered" evidence="1">
    <location>
        <begin position="1"/>
        <end position="20"/>
    </location>
</feature>
<evidence type="ECO:0000313" key="2">
    <source>
        <dbReference type="EMBL" id="EEG27017.1"/>
    </source>
</evidence>
<evidence type="ECO:0000313" key="3">
    <source>
        <dbReference type="Proteomes" id="UP000006247"/>
    </source>
</evidence>
<name>C0E383_9CORY</name>
<comment type="caution">
    <text evidence="2">The sequence shown here is derived from an EMBL/GenBank/DDBJ whole genome shotgun (WGS) entry which is preliminary data.</text>
</comment>
<accession>C0E383</accession>
<organism evidence="2 3">
    <name type="scientific">Corynebacterium matruchotii ATCC 33806</name>
    <dbReference type="NCBI Taxonomy" id="566549"/>
    <lineage>
        <taxon>Bacteria</taxon>
        <taxon>Bacillati</taxon>
        <taxon>Actinomycetota</taxon>
        <taxon>Actinomycetes</taxon>
        <taxon>Mycobacteriales</taxon>
        <taxon>Corynebacteriaceae</taxon>
        <taxon>Corynebacterium</taxon>
    </lineage>
</organism>
<evidence type="ECO:0000256" key="1">
    <source>
        <dbReference type="SAM" id="MobiDB-lite"/>
    </source>
</evidence>
<dbReference type="HOGENOM" id="CLU_3166977_0_0_11"/>
<proteinExistence type="predicted"/>
<protein>
    <submittedName>
        <fullName evidence="2">Uncharacterized protein</fullName>
    </submittedName>
</protein>
<dbReference type="AlphaFoldDB" id="C0E383"/>
<reference evidence="2 3" key="1">
    <citation type="submission" date="2009-01" db="EMBL/GenBank/DDBJ databases">
        <authorList>
            <person name="Fulton L."/>
            <person name="Clifton S."/>
            <person name="Chinwalla A.T."/>
            <person name="Mitreva M."/>
            <person name="Sodergren E."/>
            <person name="Weinstock G."/>
            <person name="Clifton S."/>
            <person name="Dooling D.J."/>
            <person name="Fulton B."/>
            <person name="Minx P."/>
            <person name="Pepin K.H."/>
            <person name="Johnson M."/>
            <person name="Bhonagiri V."/>
            <person name="Nash W.E."/>
            <person name="Mardis E.R."/>
            <person name="Wilson R.K."/>
        </authorList>
    </citation>
    <scope>NUCLEOTIDE SEQUENCE [LARGE SCALE GENOMIC DNA]</scope>
    <source>
        <strain evidence="2 3">ATCC 33806</strain>
    </source>
</reference>
<dbReference type="Proteomes" id="UP000006247">
    <property type="component" value="Unassembled WGS sequence"/>
</dbReference>
<dbReference type="EMBL" id="ACEB01000021">
    <property type="protein sequence ID" value="EEG27017.1"/>
    <property type="molecule type" value="Genomic_DNA"/>
</dbReference>
<sequence>MLTTSTRPGEMEPIDASSQGGFCTVPPTFTHQHWLQPYYLLRFHHSW</sequence>
<gene>
    <name evidence="2" type="ORF">CORMATOL_01445</name>
</gene>